<dbReference type="EMBL" id="LAZR01041861">
    <property type="protein sequence ID" value="KKL10931.1"/>
    <property type="molecule type" value="Genomic_DNA"/>
</dbReference>
<proteinExistence type="predicted"/>
<evidence type="ECO:0000313" key="1">
    <source>
        <dbReference type="EMBL" id="KKL10931.1"/>
    </source>
</evidence>
<dbReference type="AlphaFoldDB" id="A0A0F9CZ94"/>
<name>A0A0F9CZ94_9ZZZZ</name>
<reference evidence="1" key="1">
    <citation type="journal article" date="2015" name="Nature">
        <title>Complex archaea that bridge the gap between prokaryotes and eukaryotes.</title>
        <authorList>
            <person name="Spang A."/>
            <person name="Saw J.H."/>
            <person name="Jorgensen S.L."/>
            <person name="Zaremba-Niedzwiedzka K."/>
            <person name="Martijn J."/>
            <person name="Lind A.E."/>
            <person name="van Eijk R."/>
            <person name="Schleper C."/>
            <person name="Guy L."/>
            <person name="Ettema T.J."/>
        </authorList>
    </citation>
    <scope>NUCLEOTIDE SEQUENCE</scope>
</reference>
<gene>
    <name evidence="1" type="ORF">LCGC14_2550880</name>
</gene>
<comment type="caution">
    <text evidence="1">The sequence shown here is derived from an EMBL/GenBank/DDBJ whole genome shotgun (WGS) entry which is preliminary data.</text>
</comment>
<feature type="non-terminal residue" evidence="1">
    <location>
        <position position="1"/>
    </location>
</feature>
<organism evidence="1">
    <name type="scientific">marine sediment metagenome</name>
    <dbReference type="NCBI Taxonomy" id="412755"/>
    <lineage>
        <taxon>unclassified sequences</taxon>
        <taxon>metagenomes</taxon>
        <taxon>ecological metagenomes</taxon>
    </lineage>
</organism>
<accession>A0A0F9CZ94</accession>
<protein>
    <submittedName>
        <fullName evidence="1">Uncharacterized protein</fullName>
    </submittedName>
</protein>
<sequence>ARGVIRFEYLEDIEQVADEFIEPGELAPSEMSPQENMLSFWLMELAQGALGQPTNNSAN</sequence>